<evidence type="ECO:0008006" key="3">
    <source>
        <dbReference type="Google" id="ProtNLM"/>
    </source>
</evidence>
<dbReference type="RefSeq" id="WP_110962875.1">
    <property type="nucleotide sequence ID" value="NZ_CP029693.1"/>
</dbReference>
<gene>
    <name evidence="1" type="ORF">DKY63_03885</name>
</gene>
<dbReference type="Pfam" id="PF19570">
    <property type="entry name" value="DUF6088"/>
    <property type="match status" value="1"/>
</dbReference>
<dbReference type="AlphaFoldDB" id="A0A2Z4RD64"/>
<proteinExistence type="predicted"/>
<dbReference type="OrthoDB" id="3181392at2"/>
<dbReference type="EMBL" id="CP029693">
    <property type="protein sequence ID" value="AWY39093.1"/>
    <property type="molecule type" value="Genomic_DNA"/>
</dbReference>
<protein>
    <recommendedName>
        <fullName evidence="3">Transcriptional regulator, AbiEi antitoxin, Type IV TA system</fullName>
    </recommendedName>
</protein>
<name>A0A2Z4RD64_PSEPU</name>
<reference evidence="1 2" key="1">
    <citation type="submission" date="2018-05" db="EMBL/GenBank/DDBJ databases">
        <title>Whole genome sequence of Pseudomonas putida JBC17.</title>
        <authorList>
            <person name="Lee Y.H."/>
            <person name="David K."/>
        </authorList>
    </citation>
    <scope>NUCLEOTIDE SEQUENCE [LARGE SCALE GENOMIC DNA]</scope>
    <source>
        <strain evidence="1 2">JBC17</strain>
    </source>
</reference>
<evidence type="ECO:0000313" key="1">
    <source>
        <dbReference type="EMBL" id="AWY39093.1"/>
    </source>
</evidence>
<dbReference type="InterPro" id="IPR045738">
    <property type="entry name" value="DUF6088"/>
</dbReference>
<sequence>MKSLSAAIIEHSRLLPEGGILAPNEFLHLADRASVDQAFSRLAKGGELMRISRGLYVAPVTGRFGKRAPATEKVISAIASKSHQVIALSGARAANLLGLTQQVSIREVFVTGGRPRTLQLGKAQVRIEHAPQWQIALGATTAGDAVRALAWLGKPHAQEAVAKLRTCLSSNDWQILISHRSNLPQWMAEAIGREAVFAEKGF</sequence>
<evidence type="ECO:0000313" key="2">
    <source>
        <dbReference type="Proteomes" id="UP000250299"/>
    </source>
</evidence>
<accession>A0A2Z4RD64</accession>
<dbReference type="Proteomes" id="UP000250299">
    <property type="component" value="Chromosome"/>
</dbReference>
<organism evidence="1 2">
    <name type="scientific">Pseudomonas putida</name>
    <name type="common">Arthrobacter siderocapsulatus</name>
    <dbReference type="NCBI Taxonomy" id="303"/>
    <lineage>
        <taxon>Bacteria</taxon>
        <taxon>Pseudomonadati</taxon>
        <taxon>Pseudomonadota</taxon>
        <taxon>Gammaproteobacteria</taxon>
        <taxon>Pseudomonadales</taxon>
        <taxon>Pseudomonadaceae</taxon>
        <taxon>Pseudomonas</taxon>
    </lineage>
</organism>